<dbReference type="AlphaFoldDB" id="A0A3N4I892"/>
<sequence length="687" mass="77112">MSLDPSNFPAPNERSAFHGLHTHLLEVLTSDQSAIVKSNVLDDALFAATYLKDEDLDAAIPSTAPLLATILALGRTDGKEDFENAIGILDRIMGRDSVSLETIINHVSPNAFQLLLSSPSNKAIQFAIKILKKGVDSENGADWLAEQDLMLQMVQIWLRGDTEISVPMGELLLRYLEADAPRGHKVNGKLWKQLLESRDVYLYILQVCSWKSLGLDGIRVEDLLNSTRTTCQSRLLSLLAKLCRANYPALTKKSMWPDLHENFDSSDEKGILGYAINLIDRTDKLAFVSLIDSATEALENASQDKPRKKDPEDPQNTKVLVALSELLNSPEIHLTEDIFSTYLSSSEYTAPLNEVVATDAVTESAVRFITTYANCFVGGFAQDHWFSNMDGTKLKARVDDDSEEFCHEGTMLNFILPVLLGKLDNLNKRISKPTLLMLTGLPIQYFLPVAKDNRSSMTKPYEGSIISALSITSPDPNQSRALAYFFNPPSAPMLGRVYYAMWMESQRLLHNVHDPLNLYRVIHRRAGDASNIESCFASIELFKSILLAEGWSTQGETPKWLRPGFIDETLRALRMERLPESGMKELLNLKSPLEDMIRLPNVEGHAPYHIRPRDPITSSDPDVVKMLKARYSLVELIDAVLWKHHQSDRLFRYFDTLCKERLTRGVEGLDNGVARRPYNDVQAVAFS</sequence>
<dbReference type="Proteomes" id="UP000275078">
    <property type="component" value="Unassembled WGS sequence"/>
</dbReference>
<dbReference type="SUPFAM" id="SSF48371">
    <property type="entry name" value="ARM repeat"/>
    <property type="match status" value="1"/>
</dbReference>
<accession>A0A3N4I892</accession>
<name>A0A3N4I892_ASCIM</name>
<dbReference type="EMBL" id="ML119672">
    <property type="protein sequence ID" value="RPA82285.1"/>
    <property type="molecule type" value="Genomic_DNA"/>
</dbReference>
<dbReference type="STRING" id="1160509.A0A3N4I892"/>
<proteinExistence type="predicted"/>
<gene>
    <name evidence="1" type="ORF">BJ508DRAFT_90451</name>
</gene>
<reference evidence="1 2" key="1">
    <citation type="journal article" date="2018" name="Nat. Ecol. Evol.">
        <title>Pezizomycetes genomes reveal the molecular basis of ectomycorrhizal truffle lifestyle.</title>
        <authorList>
            <person name="Murat C."/>
            <person name="Payen T."/>
            <person name="Noel B."/>
            <person name="Kuo A."/>
            <person name="Morin E."/>
            <person name="Chen J."/>
            <person name="Kohler A."/>
            <person name="Krizsan K."/>
            <person name="Balestrini R."/>
            <person name="Da Silva C."/>
            <person name="Montanini B."/>
            <person name="Hainaut M."/>
            <person name="Levati E."/>
            <person name="Barry K.W."/>
            <person name="Belfiori B."/>
            <person name="Cichocki N."/>
            <person name="Clum A."/>
            <person name="Dockter R.B."/>
            <person name="Fauchery L."/>
            <person name="Guy J."/>
            <person name="Iotti M."/>
            <person name="Le Tacon F."/>
            <person name="Lindquist E.A."/>
            <person name="Lipzen A."/>
            <person name="Malagnac F."/>
            <person name="Mello A."/>
            <person name="Molinier V."/>
            <person name="Miyauchi S."/>
            <person name="Poulain J."/>
            <person name="Riccioni C."/>
            <person name="Rubini A."/>
            <person name="Sitrit Y."/>
            <person name="Splivallo R."/>
            <person name="Traeger S."/>
            <person name="Wang M."/>
            <person name="Zifcakova L."/>
            <person name="Wipf D."/>
            <person name="Zambonelli A."/>
            <person name="Paolocci F."/>
            <person name="Nowrousian M."/>
            <person name="Ottonello S."/>
            <person name="Baldrian P."/>
            <person name="Spatafora J.W."/>
            <person name="Henrissat B."/>
            <person name="Nagy L.G."/>
            <person name="Aury J.M."/>
            <person name="Wincker P."/>
            <person name="Grigoriev I.V."/>
            <person name="Bonfante P."/>
            <person name="Martin F.M."/>
        </authorList>
    </citation>
    <scope>NUCLEOTIDE SEQUENCE [LARGE SCALE GENOMIC DNA]</scope>
    <source>
        <strain evidence="1 2">RN42</strain>
    </source>
</reference>
<dbReference type="InterPro" id="IPR016024">
    <property type="entry name" value="ARM-type_fold"/>
</dbReference>
<organism evidence="1 2">
    <name type="scientific">Ascobolus immersus RN42</name>
    <dbReference type="NCBI Taxonomy" id="1160509"/>
    <lineage>
        <taxon>Eukaryota</taxon>
        <taxon>Fungi</taxon>
        <taxon>Dikarya</taxon>
        <taxon>Ascomycota</taxon>
        <taxon>Pezizomycotina</taxon>
        <taxon>Pezizomycetes</taxon>
        <taxon>Pezizales</taxon>
        <taxon>Ascobolaceae</taxon>
        <taxon>Ascobolus</taxon>
    </lineage>
</organism>
<protein>
    <submittedName>
        <fullName evidence="1">Uncharacterized protein</fullName>
    </submittedName>
</protein>
<evidence type="ECO:0000313" key="1">
    <source>
        <dbReference type="EMBL" id="RPA82285.1"/>
    </source>
</evidence>
<keyword evidence="2" id="KW-1185">Reference proteome</keyword>
<evidence type="ECO:0000313" key="2">
    <source>
        <dbReference type="Proteomes" id="UP000275078"/>
    </source>
</evidence>